<dbReference type="RefSeq" id="WP_101648224.1">
    <property type="nucleotide sequence ID" value="NZ_PGVE01000044.1"/>
</dbReference>
<dbReference type="InterPro" id="IPR036938">
    <property type="entry name" value="PAP2/HPO_sf"/>
</dbReference>
<dbReference type="OrthoDB" id="9789113at2"/>
<comment type="caution">
    <text evidence="3">The sequence shown here is derived from an EMBL/GenBank/DDBJ whole genome shotgun (WGS) entry which is preliminary data.</text>
</comment>
<sequence length="220" mass="25335">MNLKKHLFIAFIISLVSLLGFTVMAILVSKHTIFTFDRTIIAYVQGLEAPRLTEIMKIFTFIGGTLPVSVLFLLSIIFLYVVLKHRTELILFIAVMIGANVLFVTLKQLFHRARPDLHRLAQASNYSFPSGHATMAFALYGVLTFLLWRHVSTRIGRTILILLSVFMILMIGISRIYLGVHYPSDILAGYFISAFWLTFAIGFYQRYMERQYKRKQVMNQ</sequence>
<proteinExistence type="predicted"/>
<dbReference type="CDD" id="cd03392">
    <property type="entry name" value="PAP2_like_2"/>
    <property type="match status" value="1"/>
</dbReference>
<dbReference type="SMART" id="SM00014">
    <property type="entry name" value="acidPPc"/>
    <property type="match status" value="1"/>
</dbReference>
<reference evidence="3 4" key="1">
    <citation type="submission" date="2017-11" db="EMBL/GenBank/DDBJ databases">
        <title>Comparitive Functional Genomics of Dry Heat Resistant strains isolated from the Viking Spacecraft.</title>
        <authorList>
            <person name="Seuylemezian A."/>
            <person name="Cooper K."/>
            <person name="Vaishampayan P."/>
        </authorList>
    </citation>
    <scope>NUCLEOTIDE SEQUENCE [LARGE SCALE GENOMIC DNA]</scope>
    <source>
        <strain evidence="3 4">V32-6</strain>
    </source>
</reference>
<dbReference type="Pfam" id="PF01569">
    <property type="entry name" value="PAP2"/>
    <property type="match status" value="1"/>
</dbReference>
<name>A0A2N5HFL5_9BACI</name>
<accession>A0A2N5HFL5</accession>
<organism evidence="3 4">
    <name type="scientific">Neobacillus cucumis</name>
    <dbReference type="NCBI Taxonomy" id="1740721"/>
    <lineage>
        <taxon>Bacteria</taxon>
        <taxon>Bacillati</taxon>
        <taxon>Bacillota</taxon>
        <taxon>Bacilli</taxon>
        <taxon>Bacillales</taxon>
        <taxon>Bacillaceae</taxon>
        <taxon>Neobacillus</taxon>
    </lineage>
</organism>
<evidence type="ECO:0000256" key="1">
    <source>
        <dbReference type="SAM" id="Phobius"/>
    </source>
</evidence>
<feature type="transmembrane region" description="Helical" evidence="1">
    <location>
        <begin position="7"/>
        <end position="28"/>
    </location>
</feature>
<feature type="domain" description="Phosphatidic acid phosphatase type 2/haloperoxidase" evidence="2">
    <location>
        <begin position="89"/>
        <end position="201"/>
    </location>
</feature>
<feature type="transmembrane region" description="Helical" evidence="1">
    <location>
        <begin position="130"/>
        <end position="148"/>
    </location>
</feature>
<feature type="transmembrane region" description="Helical" evidence="1">
    <location>
        <begin position="160"/>
        <end position="180"/>
    </location>
</feature>
<evidence type="ECO:0000313" key="3">
    <source>
        <dbReference type="EMBL" id="PLS04297.1"/>
    </source>
</evidence>
<keyword evidence="1" id="KW-1133">Transmembrane helix</keyword>
<dbReference type="InterPro" id="IPR000326">
    <property type="entry name" value="PAP2/HPO"/>
</dbReference>
<dbReference type="Gene3D" id="1.20.144.10">
    <property type="entry name" value="Phosphatidic acid phosphatase type 2/haloperoxidase"/>
    <property type="match status" value="2"/>
</dbReference>
<dbReference type="PANTHER" id="PTHR14969:SF13">
    <property type="entry name" value="AT30094P"/>
    <property type="match status" value="1"/>
</dbReference>
<evidence type="ECO:0000313" key="4">
    <source>
        <dbReference type="Proteomes" id="UP000234950"/>
    </source>
</evidence>
<dbReference type="SUPFAM" id="SSF48317">
    <property type="entry name" value="Acid phosphatase/Vanadium-dependent haloperoxidase"/>
    <property type="match status" value="1"/>
</dbReference>
<dbReference type="AlphaFoldDB" id="A0A2N5HFL5"/>
<evidence type="ECO:0000259" key="2">
    <source>
        <dbReference type="SMART" id="SM00014"/>
    </source>
</evidence>
<keyword evidence="1" id="KW-0812">Transmembrane</keyword>
<feature type="transmembrane region" description="Helical" evidence="1">
    <location>
        <begin position="186"/>
        <end position="204"/>
    </location>
</feature>
<dbReference type="Proteomes" id="UP000234950">
    <property type="component" value="Unassembled WGS sequence"/>
</dbReference>
<dbReference type="PANTHER" id="PTHR14969">
    <property type="entry name" value="SPHINGOSINE-1-PHOSPHATE PHOSPHOHYDROLASE"/>
    <property type="match status" value="1"/>
</dbReference>
<protein>
    <submittedName>
        <fullName evidence="3">Phosphatase PAP2 family protein</fullName>
    </submittedName>
</protein>
<keyword evidence="1" id="KW-0472">Membrane</keyword>
<feature type="transmembrane region" description="Helical" evidence="1">
    <location>
        <begin position="58"/>
        <end position="82"/>
    </location>
</feature>
<keyword evidence="4" id="KW-1185">Reference proteome</keyword>
<gene>
    <name evidence="3" type="ORF">CVD27_12430</name>
</gene>
<feature type="transmembrane region" description="Helical" evidence="1">
    <location>
        <begin position="89"/>
        <end position="110"/>
    </location>
</feature>
<dbReference type="EMBL" id="PGVE01000044">
    <property type="protein sequence ID" value="PLS04297.1"/>
    <property type="molecule type" value="Genomic_DNA"/>
</dbReference>